<keyword evidence="2" id="KW-1185">Reference proteome</keyword>
<dbReference type="GeneID" id="107018719"/>
<feature type="domain" description="Retrotransposon gag" evidence="1">
    <location>
        <begin position="217"/>
        <end position="299"/>
    </location>
</feature>
<dbReference type="Pfam" id="PF03732">
    <property type="entry name" value="Retrotrans_gag"/>
    <property type="match status" value="1"/>
</dbReference>
<dbReference type="PANTHER" id="PTHR33223">
    <property type="entry name" value="CCHC-TYPE DOMAIN-CONTAINING PROTEIN"/>
    <property type="match status" value="1"/>
</dbReference>
<organism evidence="2 3">
    <name type="scientific">Solanum pennellii</name>
    <name type="common">Tomato</name>
    <name type="synonym">Lycopersicon pennellii</name>
    <dbReference type="NCBI Taxonomy" id="28526"/>
    <lineage>
        <taxon>Eukaryota</taxon>
        <taxon>Viridiplantae</taxon>
        <taxon>Streptophyta</taxon>
        <taxon>Embryophyta</taxon>
        <taxon>Tracheophyta</taxon>
        <taxon>Spermatophyta</taxon>
        <taxon>Magnoliopsida</taxon>
        <taxon>eudicotyledons</taxon>
        <taxon>Gunneridae</taxon>
        <taxon>Pentapetalae</taxon>
        <taxon>asterids</taxon>
        <taxon>lamiids</taxon>
        <taxon>Solanales</taxon>
        <taxon>Solanaceae</taxon>
        <taxon>Solanoideae</taxon>
        <taxon>Solaneae</taxon>
        <taxon>Solanum</taxon>
        <taxon>Solanum subgen. Lycopersicon</taxon>
    </lineage>
</organism>
<accession>A0ABM1GRA4</accession>
<dbReference type="InterPro" id="IPR005162">
    <property type="entry name" value="Retrotrans_gag_dom"/>
</dbReference>
<protein>
    <submittedName>
        <fullName evidence="3">Uncharacterized protein LOC107018719</fullName>
    </submittedName>
</protein>
<proteinExistence type="predicted"/>
<dbReference type="Proteomes" id="UP000694930">
    <property type="component" value="Chromosome 1"/>
</dbReference>
<evidence type="ECO:0000313" key="2">
    <source>
        <dbReference type="Proteomes" id="UP000694930"/>
    </source>
</evidence>
<reference evidence="2" key="1">
    <citation type="journal article" date="2014" name="Nat. Genet.">
        <title>The genome of the stress-tolerant wild tomato species Solanum pennellii.</title>
        <authorList>
            <person name="Bolger A."/>
            <person name="Scossa F."/>
            <person name="Bolger M.E."/>
            <person name="Lanz C."/>
            <person name="Maumus F."/>
            <person name="Tohge T."/>
            <person name="Quesneville H."/>
            <person name="Alseekh S."/>
            <person name="Sorensen I."/>
            <person name="Lichtenstein G."/>
            <person name="Fich E.A."/>
            <person name="Conte M."/>
            <person name="Keller H."/>
            <person name="Schneeberger K."/>
            <person name="Schwacke R."/>
            <person name="Ofner I."/>
            <person name="Vrebalov J."/>
            <person name="Xu Y."/>
            <person name="Osorio S."/>
            <person name="Aflitos S.A."/>
            <person name="Schijlen E."/>
            <person name="Jimenez-Gomez J.M."/>
            <person name="Ryngajllo M."/>
            <person name="Kimura S."/>
            <person name="Kumar R."/>
            <person name="Koenig D."/>
            <person name="Headland L.R."/>
            <person name="Maloof J.N."/>
            <person name="Sinha N."/>
            <person name="van Ham R.C."/>
            <person name="Lankhorst R.K."/>
            <person name="Mao L."/>
            <person name="Vogel A."/>
            <person name="Arsova B."/>
            <person name="Panstruga R."/>
            <person name="Fei Z."/>
            <person name="Rose J.K."/>
            <person name="Zamir D."/>
            <person name="Carrari F."/>
            <person name="Giovannoni J.J."/>
            <person name="Weigel D."/>
            <person name="Usadel B."/>
            <person name="Fernie A.R."/>
        </authorList>
    </citation>
    <scope>NUCLEOTIDE SEQUENCE [LARGE SCALE GENOMIC DNA]</scope>
    <source>
        <strain evidence="2">cv. LA0716</strain>
    </source>
</reference>
<dbReference type="RefSeq" id="XP_015074763.1">
    <property type="nucleotide sequence ID" value="XM_015219277.1"/>
</dbReference>
<sequence length="329" mass="37663">MVNPVDTPIDSTIIEISTVEENRTLRHIMAQLWQAWANVQEPPTSIPGFPKITTIRSSSSQVPISYPFFPPRSGPFDNCRAGPSTTRPQGMSFRNNTIVTTAAPVYTLPKPTVTQRATQEGNFTTHPEKYYTPGIAFWGPNSVKFGYPIDVERPTQGSEQEEMLKKLKSIEQDMKSMHGLGGHKSVALKDLCMFPNVHLPPGFKTPKFDKYDGHGESLTGVASEWFIDQKISHWHIWDDIAQDFVRQFKYNIDIMLDRYTLSNMRKKPSESFREYVIKWREQAARVKTPLNEKELVDIIIEAQDPNYFYHLTAAMRRPFHIAIKIGDMV</sequence>
<reference evidence="3" key="2">
    <citation type="submission" date="2025-08" db="UniProtKB">
        <authorList>
            <consortium name="RefSeq"/>
        </authorList>
    </citation>
    <scope>IDENTIFICATION</scope>
</reference>
<gene>
    <name evidence="3" type="primary">LOC107018719</name>
</gene>
<name>A0ABM1GRA4_SOLPN</name>
<evidence type="ECO:0000259" key="1">
    <source>
        <dbReference type="Pfam" id="PF03732"/>
    </source>
</evidence>
<evidence type="ECO:0000313" key="3">
    <source>
        <dbReference type="RefSeq" id="XP_015074763.1"/>
    </source>
</evidence>
<dbReference type="PANTHER" id="PTHR33223:SF8">
    <property type="entry name" value="OS04G0172440 PROTEIN"/>
    <property type="match status" value="1"/>
</dbReference>